<name>A0A8S5N220_9CAUD</name>
<keyword evidence="1" id="KW-0812">Transmembrane</keyword>
<evidence type="ECO:0000313" key="2">
    <source>
        <dbReference type="EMBL" id="DAD88528.1"/>
    </source>
</evidence>
<keyword evidence="1" id="KW-1133">Transmembrane helix</keyword>
<keyword evidence="1" id="KW-0472">Membrane</keyword>
<organism evidence="2">
    <name type="scientific">Podoviridae sp. cttxo15</name>
    <dbReference type="NCBI Taxonomy" id="2826584"/>
    <lineage>
        <taxon>Viruses</taxon>
        <taxon>Duplodnaviria</taxon>
        <taxon>Heunggongvirae</taxon>
        <taxon>Uroviricota</taxon>
        <taxon>Caudoviricetes</taxon>
    </lineage>
</organism>
<protein>
    <submittedName>
        <fullName evidence="2">Uncharacterized protein</fullName>
    </submittedName>
</protein>
<accession>A0A8S5N220</accession>
<feature type="transmembrane region" description="Helical" evidence="1">
    <location>
        <begin position="39"/>
        <end position="60"/>
    </location>
</feature>
<evidence type="ECO:0000256" key="1">
    <source>
        <dbReference type="SAM" id="Phobius"/>
    </source>
</evidence>
<sequence length="99" mass="11019">MYSLCEISSSFFSMRKRSYIFCKLSQDDAGIPSASPKRAAILGVIFLLHLIISLISNLLIPTISESSFCVRHFTLSALARYLPGWNANPGLIMIHSIKK</sequence>
<dbReference type="EMBL" id="BK015041">
    <property type="protein sequence ID" value="DAD88528.1"/>
    <property type="molecule type" value="Genomic_DNA"/>
</dbReference>
<proteinExistence type="predicted"/>
<reference evidence="2" key="1">
    <citation type="journal article" date="2021" name="Proc. Natl. Acad. Sci. U.S.A.">
        <title>A Catalog of Tens of Thousands of Viruses from Human Metagenomes Reveals Hidden Associations with Chronic Diseases.</title>
        <authorList>
            <person name="Tisza M.J."/>
            <person name="Buck C.B."/>
        </authorList>
    </citation>
    <scope>NUCLEOTIDE SEQUENCE</scope>
    <source>
        <strain evidence="2">Cttxo15</strain>
    </source>
</reference>